<dbReference type="Pfam" id="PF07715">
    <property type="entry name" value="Plug"/>
    <property type="match status" value="1"/>
</dbReference>
<dbReference type="InterPro" id="IPR023996">
    <property type="entry name" value="TonB-dep_OMP_SusC/RagA"/>
</dbReference>
<feature type="domain" description="TonB-dependent receptor plug" evidence="12">
    <location>
        <begin position="123"/>
        <end position="229"/>
    </location>
</feature>
<dbReference type="FunFam" id="2.170.130.10:FF:000008">
    <property type="entry name" value="SusC/RagA family TonB-linked outer membrane protein"/>
    <property type="match status" value="1"/>
</dbReference>
<keyword evidence="5 9" id="KW-0798">TonB box</keyword>
<dbReference type="InterPro" id="IPR037066">
    <property type="entry name" value="Plug_dom_sf"/>
</dbReference>
<dbReference type="Gene3D" id="2.40.170.20">
    <property type="entry name" value="TonB-dependent receptor, beta-barrel domain"/>
    <property type="match status" value="1"/>
</dbReference>
<dbReference type="AlphaFoldDB" id="A0AAP2DEA6"/>
<dbReference type="NCBIfam" id="TIGR04057">
    <property type="entry name" value="SusC_RagA_signa"/>
    <property type="match status" value="1"/>
</dbReference>
<proteinExistence type="inferred from homology"/>
<dbReference type="InterPro" id="IPR008969">
    <property type="entry name" value="CarboxyPept-like_regulatory"/>
</dbReference>
<keyword evidence="3 8" id="KW-1134">Transmembrane beta strand</keyword>
<sequence length="1074" mass="118395">MNPYPHVKRWVSRGSGLILFCLALALHAGAQNKVVTGTIKDTDGAQMPGVSIFEKGTSNGTTSDVDGKFSLSVSPGAVLTFTFIGMAVKEVEVGSQTTLDVVLEPDVSQLDEVVVIGYGTAKKSDLTGSVVSITGDALRKVPISNVAETLTGRLAGVQVTSTEGSPDADIRIRVRGGGSITQDNSPLYIVDGFQVNSISDISPSDIQSMDVLKDASSTAIYGSRGANGVIIITTKSGKPGKVSVTYNTFYGAKRIAKTLDVLPVEDYVKWQYEYAVLDNEPGELESYEDYFGTWADRDLFTGMNGNNWQKQVYGRTGHVFSHDISVRGGGDKFSYSANYALYDEKAIMIGSGFRRNNVTMKFNSKPVEPVEITFSLRYSDTKIDGSGANEQNEVSASDSRLKHAVTYAPIPLAGLTTDDTNEEIASYLINPIVATNDNDREQFRKNYNMVGSVAWNILENLQFRSEIGLDNIRSRDNRFYGMTTYYVQNAPSNENQNHPAVIMTQTEQIRFRNANTLNYNFKGMLGQEHNLNLLVGHETIRTENTQFTSVVHGFPTLFDADQAFKLTTQGKSQTTNNFLSPDDKLLSFFGRANYEFKGKYLLSATYRADGSSRFLGDNRWGYFPSAAAAWKITSEEFMAGASNWLDQLKLRVSYGVAGNNNIPVGQTVQSFESNTNTWINGFSSYWSASKILANPDLKWETTHTRNIGLDFSTLQGRVSGTFDVYKNNTTDLLVEFPVPGTGYTSQFRNLGETENKGLEASLKYIVLEKPDYGFDVSVNISFNRNQIKSLGMMENFGRNTNWASTEIGNDFLIETGKPVGMMYGYVADGRYEVSDFEGYDAATSTWIPKAGVATADAIVGKAAPGMMKLKNIAGDESITIDDRGIIGNANPKHTGGIILNGYAYGFDLTAAFSWSYGNDIYNANKIEYTSSTPRYQYRNLSTIMADGQRWTNIDPSTGSLVTDPTALASLNANTTMWSPYMDRYVFSSWAVEDGSFLRLNTLTMGYTIPSSLTSRLHIQSLRLYATAYNVFVWTNYSGFDPEVSTRRNTALTPGVDYSAYPRSRQLVFGLNLNF</sequence>
<dbReference type="RefSeq" id="WP_254093318.1">
    <property type="nucleotide sequence ID" value="NZ_JAHESC010000055.1"/>
</dbReference>
<accession>A0AAP2DEA6</accession>
<protein>
    <submittedName>
        <fullName evidence="13">TonB-dependent receptor</fullName>
    </submittedName>
</protein>
<dbReference type="EMBL" id="JAHESC010000055">
    <property type="protein sequence ID" value="MBT1690099.1"/>
    <property type="molecule type" value="Genomic_DNA"/>
</dbReference>
<keyword evidence="10" id="KW-0732">Signal</keyword>
<dbReference type="InterPro" id="IPR039426">
    <property type="entry name" value="TonB-dep_rcpt-like"/>
</dbReference>
<keyword evidence="4 8" id="KW-0812">Transmembrane</keyword>
<feature type="domain" description="TonB-dependent receptor-like beta-barrel" evidence="11">
    <location>
        <begin position="433"/>
        <end position="791"/>
    </location>
</feature>
<dbReference type="InterPro" id="IPR023997">
    <property type="entry name" value="TonB-dep_OMP_SusC/RagA_CS"/>
</dbReference>
<evidence type="ECO:0000256" key="7">
    <source>
        <dbReference type="ARBA" id="ARBA00023237"/>
    </source>
</evidence>
<comment type="similarity">
    <text evidence="8 9">Belongs to the TonB-dependent receptor family.</text>
</comment>
<name>A0AAP2DEA6_9BACT</name>
<dbReference type="SUPFAM" id="SSF56935">
    <property type="entry name" value="Porins"/>
    <property type="match status" value="1"/>
</dbReference>
<evidence type="ECO:0000313" key="13">
    <source>
        <dbReference type="EMBL" id="MBT1690099.1"/>
    </source>
</evidence>
<keyword evidence="14" id="KW-1185">Reference proteome</keyword>
<dbReference type="Pfam" id="PF00593">
    <property type="entry name" value="TonB_dep_Rec_b-barrel"/>
    <property type="match status" value="1"/>
</dbReference>
<evidence type="ECO:0000256" key="4">
    <source>
        <dbReference type="ARBA" id="ARBA00022692"/>
    </source>
</evidence>
<dbReference type="Gene3D" id="2.60.40.1120">
    <property type="entry name" value="Carboxypeptidase-like, regulatory domain"/>
    <property type="match status" value="1"/>
</dbReference>
<evidence type="ECO:0000256" key="9">
    <source>
        <dbReference type="RuleBase" id="RU003357"/>
    </source>
</evidence>
<keyword evidence="13" id="KW-0675">Receptor</keyword>
<dbReference type="InterPro" id="IPR012910">
    <property type="entry name" value="Plug_dom"/>
</dbReference>
<keyword evidence="6 8" id="KW-0472">Membrane</keyword>
<comment type="caution">
    <text evidence="13">The sequence shown here is derived from an EMBL/GenBank/DDBJ whole genome shotgun (WGS) entry which is preliminary data.</text>
</comment>
<evidence type="ECO:0000256" key="6">
    <source>
        <dbReference type="ARBA" id="ARBA00023136"/>
    </source>
</evidence>
<keyword evidence="2 8" id="KW-0813">Transport</keyword>
<dbReference type="Gene3D" id="2.170.130.10">
    <property type="entry name" value="TonB-dependent receptor, plug domain"/>
    <property type="match status" value="1"/>
</dbReference>
<evidence type="ECO:0000313" key="14">
    <source>
        <dbReference type="Proteomes" id="UP001319180"/>
    </source>
</evidence>
<reference evidence="13 14" key="1">
    <citation type="submission" date="2021-05" db="EMBL/GenBank/DDBJ databases">
        <title>A Polyphasic approach of four new species of the genus Ohtaekwangia: Ohtaekwangia histidinii sp. nov., Ohtaekwangia cretensis sp. nov., Ohtaekwangia indiensis sp. nov., Ohtaekwangia reichenbachii sp. nov. from diverse environment.</title>
        <authorList>
            <person name="Octaviana S."/>
        </authorList>
    </citation>
    <scope>NUCLEOTIDE SEQUENCE [LARGE SCALE GENOMIC DNA]</scope>
    <source>
        <strain evidence="13 14">PWU37</strain>
    </source>
</reference>
<evidence type="ECO:0000259" key="11">
    <source>
        <dbReference type="Pfam" id="PF00593"/>
    </source>
</evidence>
<dbReference type="SUPFAM" id="SSF49464">
    <property type="entry name" value="Carboxypeptidase regulatory domain-like"/>
    <property type="match status" value="1"/>
</dbReference>
<dbReference type="Pfam" id="PF13715">
    <property type="entry name" value="CarbopepD_reg_2"/>
    <property type="match status" value="1"/>
</dbReference>
<comment type="subcellular location">
    <subcellularLocation>
        <location evidence="1 8">Cell outer membrane</location>
        <topology evidence="1 8">Multi-pass membrane protein</topology>
    </subcellularLocation>
</comment>
<evidence type="ECO:0000256" key="1">
    <source>
        <dbReference type="ARBA" id="ARBA00004571"/>
    </source>
</evidence>
<dbReference type="PROSITE" id="PS52016">
    <property type="entry name" value="TONB_DEPENDENT_REC_3"/>
    <property type="match status" value="1"/>
</dbReference>
<organism evidence="13 14">
    <name type="scientific">Dawidia soli</name>
    <dbReference type="NCBI Taxonomy" id="2782352"/>
    <lineage>
        <taxon>Bacteria</taxon>
        <taxon>Pseudomonadati</taxon>
        <taxon>Bacteroidota</taxon>
        <taxon>Cytophagia</taxon>
        <taxon>Cytophagales</taxon>
        <taxon>Chryseotaleaceae</taxon>
        <taxon>Dawidia</taxon>
    </lineage>
</organism>
<evidence type="ECO:0000256" key="8">
    <source>
        <dbReference type="PROSITE-ProRule" id="PRU01360"/>
    </source>
</evidence>
<dbReference type="GO" id="GO:0009279">
    <property type="term" value="C:cell outer membrane"/>
    <property type="evidence" value="ECO:0007669"/>
    <property type="project" value="UniProtKB-SubCell"/>
</dbReference>
<dbReference type="InterPro" id="IPR036942">
    <property type="entry name" value="Beta-barrel_TonB_sf"/>
</dbReference>
<evidence type="ECO:0000259" key="12">
    <source>
        <dbReference type="Pfam" id="PF07715"/>
    </source>
</evidence>
<dbReference type="Proteomes" id="UP001319180">
    <property type="component" value="Unassembled WGS sequence"/>
</dbReference>
<feature type="signal peptide" evidence="10">
    <location>
        <begin position="1"/>
        <end position="30"/>
    </location>
</feature>
<evidence type="ECO:0000256" key="2">
    <source>
        <dbReference type="ARBA" id="ARBA00022448"/>
    </source>
</evidence>
<evidence type="ECO:0000256" key="3">
    <source>
        <dbReference type="ARBA" id="ARBA00022452"/>
    </source>
</evidence>
<keyword evidence="7 8" id="KW-0998">Cell outer membrane</keyword>
<feature type="chain" id="PRO_5042995181" evidence="10">
    <location>
        <begin position="31"/>
        <end position="1074"/>
    </location>
</feature>
<evidence type="ECO:0000256" key="10">
    <source>
        <dbReference type="SAM" id="SignalP"/>
    </source>
</evidence>
<evidence type="ECO:0000256" key="5">
    <source>
        <dbReference type="ARBA" id="ARBA00023077"/>
    </source>
</evidence>
<dbReference type="NCBIfam" id="TIGR04056">
    <property type="entry name" value="OMP_RagA_SusC"/>
    <property type="match status" value="1"/>
</dbReference>
<dbReference type="InterPro" id="IPR000531">
    <property type="entry name" value="Beta-barrel_TonB"/>
</dbReference>
<gene>
    <name evidence="13" type="ORF">KK078_26275</name>
</gene>